<protein>
    <recommendedName>
        <fullName evidence="2 3">Thioredoxin</fullName>
    </recommendedName>
</protein>
<evidence type="ECO:0000259" key="4">
    <source>
        <dbReference type="PROSITE" id="PS51352"/>
    </source>
</evidence>
<evidence type="ECO:0000313" key="5">
    <source>
        <dbReference type="EMBL" id="MBD8047562.1"/>
    </source>
</evidence>
<proteinExistence type="inferred from homology"/>
<dbReference type="NCBIfam" id="TIGR01068">
    <property type="entry name" value="thioredoxin"/>
    <property type="match status" value="1"/>
</dbReference>
<dbReference type="SUPFAM" id="SSF52833">
    <property type="entry name" value="Thioredoxin-like"/>
    <property type="match status" value="1"/>
</dbReference>
<dbReference type="EMBL" id="JACSQB010000080">
    <property type="protein sequence ID" value="MBD8047562.1"/>
    <property type="molecule type" value="Genomic_DNA"/>
</dbReference>
<dbReference type="InterPro" id="IPR036249">
    <property type="entry name" value="Thioredoxin-like_sf"/>
</dbReference>
<keyword evidence="1" id="KW-1015">Disulfide bond</keyword>
<comment type="similarity">
    <text evidence="3">Belongs to the thioredoxin family.</text>
</comment>
<feature type="domain" description="Thioredoxin" evidence="4">
    <location>
        <begin position="1"/>
        <end position="103"/>
    </location>
</feature>
<reference evidence="5 6" key="1">
    <citation type="submission" date="2020-08" db="EMBL/GenBank/DDBJ databases">
        <title>A Genomic Blueprint of the Chicken Gut Microbiome.</title>
        <authorList>
            <person name="Gilroy R."/>
            <person name="Ravi A."/>
            <person name="Getino M."/>
            <person name="Pursley I."/>
            <person name="Horton D.L."/>
            <person name="Alikhan N.-F."/>
            <person name="Baker D."/>
            <person name="Gharbi K."/>
            <person name="Hall N."/>
            <person name="Watson M."/>
            <person name="Adriaenssens E.M."/>
            <person name="Foster-Nyarko E."/>
            <person name="Jarju S."/>
            <person name="Secka A."/>
            <person name="Antonio M."/>
            <person name="Oren A."/>
            <person name="Chaudhuri R."/>
            <person name="La Ragione R.M."/>
            <person name="Hildebrand F."/>
            <person name="Pallen M.J."/>
        </authorList>
    </citation>
    <scope>NUCLEOTIDE SEQUENCE [LARGE SCALE GENOMIC DNA]</scope>
    <source>
        <strain evidence="5 6">N37</strain>
    </source>
</reference>
<sequence length="103" mass="11645">MLELREDNFKLELANTDKPVVVDFWASWCGPCKMLGPVIEELSQEMPEAVFAKVNVEDNSALAREHRVMSIPTIKIFKNGSVVETSVGFKQKDELKAIVEKHL</sequence>
<dbReference type="PANTHER" id="PTHR46115">
    <property type="entry name" value="THIOREDOXIN-LIKE PROTEIN 1"/>
    <property type="match status" value="1"/>
</dbReference>
<dbReference type="PIRSF" id="PIRSF000077">
    <property type="entry name" value="Thioredoxin"/>
    <property type="match status" value="1"/>
</dbReference>
<name>A0ABR8YTT9_9CLOT</name>
<comment type="caution">
    <text evidence="5">The sequence shown here is derived from an EMBL/GenBank/DDBJ whole genome shotgun (WGS) entry which is preliminary data.</text>
</comment>
<dbReference type="InterPro" id="IPR013766">
    <property type="entry name" value="Thioredoxin_domain"/>
</dbReference>
<evidence type="ECO:0000256" key="1">
    <source>
        <dbReference type="ARBA" id="ARBA00023157"/>
    </source>
</evidence>
<dbReference type="PRINTS" id="PR00421">
    <property type="entry name" value="THIOREDOXIN"/>
</dbReference>
<dbReference type="PROSITE" id="PS00194">
    <property type="entry name" value="THIOREDOXIN_1"/>
    <property type="match status" value="1"/>
</dbReference>
<evidence type="ECO:0000313" key="6">
    <source>
        <dbReference type="Proteomes" id="UP000627166"/>
    </source>
</evidence>
<organism evidence="5 6">
    <name type="scientific">Clostridium faecium</name>
    <dbReference type="NCBI Taxonomy" id="2762223"/>
    <lineage>
        <taxon>Bacteria</taxon>
        <taxon>Bacillati</taxon>
        <taxon>Bacillota</taxon>
        <taxon>Clostridia</taxon>
        <taxon>Eubacteriales</taxon>
        <taxon>Clostridiaceae</taxon>
        <taxon>Clostridium</taxon>
    </lineage>
</organism>
<dbReference type="PROSITE" id="PS51352">
    <property type="entry name" value="THIOREDOXIN_2"/>
    <property type="match status" value="1"/>
</dbReference>
<accession>A0ABR8YTT9</accession>
<dbReference type="RefSeq" id="WP_191740532.1">
    <property type="nucleotide sequence ID" value="NZ_JACSQB010000080.1"/>
</dbReference>
<dbReference type="InterPro" id="IPR017937">
    <property type="entry name" value="Thioredoxin_CS"/>
</dbReference>
<dbReference type="Gene3D" id="3.40.30.10">
    <property type="entry name" value="Glutaredoxin"/>
    <property type="match status" value="1"/>
</dbReference>
<dbReference type="CDD" id="cd02947">
    <property type="entry name" value="TRX_family"/>
    <property type="match status" value="1"/>
</dbReference>
<dbReference type="InterPro" id="IPR005746">
    <property type="entry name" value="Thioredoxin"/>
</dbReference>
<dbReference type="Proteomes" id="UP000627166">
    <property type="component" value="Unassembled WGS sequence"/>
</dbReference>
<dbReference type="Pfam" id="PF00085">
    <property type="entry name" value="Thioredoxin"/>
    <property type="match status" value="1"/>
</dbReference>
<evidence type="ECO:0000256" key="3">
    <source>
        <dbReference type="PIRNR" id="PIRNR000077"/>
    </source>
</evidence>
<keyword evidence="6" id="KW-1185">Reference proteome</keyword>
<gene>
    <name evidence="5" type="primary">trxA</name>
    <name evidence="5" type="ORF">H9637_11015</name>
</gene>
<evidence type="ECO:0000256" key="2">
    <source>
        <dbReference type="NCBIfam" id="TIGR01068"/>
    </source>
</evidence>